<dbReference type="InterPro" id="IPR036291">
    <property type="entry name" value="NAD(P)-bd_dom_sf"/>
</dbReference>
<sequence>MFWSKSFDPLKDVVDLSGKVAIVTGGNRGTGYATVQHLLRAGAKVYMAARDEKKANEAIENLKKDESWKGKGEVVWLKLDLSDPREAKKAAEEFLGKEKRLDILGEEESLSRVSHQVDPPNSSEQCGAVVSEIHCDWISLGLDSTFEKTPDGPSNMVTVNYTSPFIFTETLLPLLKSTALEPDSDVRIVNVSSAAHKYAPTSIKFQEIDDLCVEYKDRYFATFLRYGHSKLLEILWTKQLQKRLQSSDPPVPITVISLHPGAIDTFSNRLPLTFIVRPLLRLVFLAPERGAHTSVFAAAAKTVRENKDLYKGVYLEPEGVIKKPTQGENEKLAEDLYQLTKKFFSGIGIEV</sequence>
<keyword evidence="3" id="KW-1185">Reference proteome</keyword>
<dbReference type="Pfam" id="PF00106">
    <property type="entry name" value="adh_short"/>
    <property type="match status" value="1"/>
</dbReference>
<dbReference type="PRINTS" id="PR00081">
    <property type="entry name" value="GDHRDH"/>
</dbReference>
<dbReference type="Gene3D" id="3.40.50.720">
    <property type="entry name" value="NAD(P)-binding Rossmann-like Domain"/>
    <property type="match status" value="1"/>
</dbReference>
<evidence type="ECO:0000313" key="3">
    <source>
        <dbReference type="Proteomes" id="UP001383192"/>
    </source>
</evidence>
<reference evidence="2 3" key="1">
    <citation type="submission" date="2024-01" db="EMBL/GenBank/DDBJ databases">
        <title>A draft genome for a cacao thread blight-causing isolate of Paramarasmius palmivorus.</title>
        <authorList>
            <person name="Baruah I.K."/>
            <person name="Bukari Y."/>
            <person name="Amoako-Attah I."/>
            <person name="Meinhardt L.W."/>
            <person name="Bailey B.A."/>
            <person name="Cohen S.P."/>
        </authorList>
    </citation>
    <scope>NUCLEOTIDE SEQUENCE [LARGE SCALE GENOMIC DNA]</scope>
    <source>
        <strain evidence="2 3">GH-12</strain>
    </source>
</reference>
<dbReference type="Proteomes" id="UP001383192">
    <property type="component" value="Unassembled WGS sequence"/>
</dbReference>
<evidence type="ECO:0000256" key="1">
    <source>
        <dbReference type="ARBA" id="ARBA00023002"/>
    </source>
</evidence>
<gene>
    <name evidence="2" type="ORF">VNI00_008688</name>
</gene>
<keyword evidence="1" id="KW-0560">Oxidoreductase</keyword>
<organism evidence="2 3">
    <name type="scientific">Paramarasmius palmivorus</name>
    <dbReference type="NCBI Taxonomy" id="297713"/>
    <lineage>
        <taxon>Eukaryota</taxon>
        <taxon>Fungi</taxon>
        <taxon>Dikarya</taxon>
        <taxon>Basidiomycota</taxon>
        <taxon>Agaricomycotina</taxon>
        <taxon>Agaricomycetes</taxon>
        <taxon>Agaricomycetidae</taxon>
        <taxon>Agaricales</taxon>
        <taxon>Marasmiineae</taxon>
        <taxon>Marasmiaceae</taxon>
        <taxon>Paramarasmius</taxon>
    </lineage>
</organism>
<evidence type="ECO:0000313" key="2">
    <source>
        <dbReference type="EMBL" id="KAK7042951.1"/>
    </source>
</evidence>
<dbReference type="PANTHER" id="PTHR43157">
    <property type="entry name" value="PHOSPHATIDYLINOSITOL-GLYCAN BIOSYNTHESIS CLASS F PROTEIN-RELATED"/>
    <property type="match status" value="1"/>
</dbReference>
<dbReference type="SUPFAM" id="SSF51735">
    <property type="entry name" value="NAD(P)-binding Rossmann-fold domains"/>
    <property type="match status" value="1"/>
</dbReference>
<dbReference type="AlphaFoldDB" id="A0AAW0CT71"/>
<dbReference type="PANTHER" id="PTHR43157:SF31">
    <property type="entry name" value="PHOSPHATIDYLINOSITOL-GLYCAN BIOSYNTHESIS CLASS F PROTEIN"/>
    <property type="match status" value="1"/>
</dbReference>
<evidence type="ECO:0008006" key="4">
    <source>
        <dbReference type="Google" id="ProtNLM"/>
    </source>
</evidence>
<dbReference type="GO" id="GO:0016491">
    <property type="term" value="F:oxidoreductase activity"/>
    <property type="evidence" value="ECO:0007669"/>
    <property type="project" value="UniProtKB-KW"/>
</dbReference>
<accession>A0AAW0CT71</accession>
<dbReference type="EMBL" id="JAYKXP010000030">
    <property type="protein sequence ID" value="KAK7042951.1"/>
    <property type="molecule type" value="Genomic_DNA"/>
</dbReference>
<proteinExistence type="predicted"/>
<comment type="caution">
    <text evidence="2">The sequence shown here is derived from an EMBL/GenBank/DDBJ whole genome shotgun (WGS) entry which is preliminary data.</text>
</comment>
<dbReference type="InterPro" id="IPR002347">
    <property type="entry name" value="SDR_fam"/>
</dbReference>
<name>A0AAW0CT71_9AGAR</name>
<protein>
    <recommendedName>
        <fullName evidence="4">NAD(P)-binding protein</fullName>
    </recommendedName>
</protein>